<organism evidence="5 6">
    <name type="scientific">Megalops atlanticus</name>
    <name type="common">Tarpon</name>
    <name type="synonym">Clupea gigantea</name>
    <dbReference type="NCBI Taxonomy" id="7932"/>
    <lineage>
        <taxon>Eukaryota</taxon>
        <taxon>Metazoa</taxon>
        <taxon>Chordata</taxon>
        <taxon>Craniata</taxon>
        <taxon>Vertebrata</taxon>
        <taxon>Euteleostomi</taxon>
        <taxon>Actinopterygii</taxon>
        <taxon>Neopterygii</taxon>
        <taxon>Teleostei</taxon>
        <taxon>Elopiformes</taxon>
        <taxon>Megalopidae</taxon>
        <taxon>Megalops</taxon>
    </lineage>
</organism>
<keyword evidence="1" id="KW-1015">Disulfide bond</keyword>
<evidence type="ECO:0000256" key="3">
    <source>
        <dbReference type="SAM" id="Phobius"/>
    </source>
</evidence>
<dbReference type="PROSITE" id="PS50835">
    <property type="entry name" value="IG_LIKE"/>
    <property type="match status" value="2"/>
</dbReference>
<dbReference type="SUPFAM" id="SSF48726">
    <property type="entry name" value="Immunoglobulin"/>
    <property type="match status" value="2"/>
</dbReference>
<evidence type="ECO:0000259" key="4">
    <source>
        <dbReference type="PROSITE" id="PS50835"/>
    </source>
</evidence>
<sequence length="311" mass="34265">MTRYCVPPFWTLSYPLCFFALFVIAGGVVLQHPSSLRAAEGTDVTLHCDISDVTGKCMSVWWLLVRPTARLMHYDTTNRTSTIPGSPETADQDCLLHIRKVSRSDTGTYYCAIRDSRMVYYGNGTTVIVTDLPTKDITMWIMGPVLHPPDPSAPVSLMCLALGVDPSQCKVYWEVEGKVESPWLPKDKVLVSDSIKAQLSMSGQSWAQGTPVTCVLETASGLRLNRTVSSTGRGTSRFCIYLTVAVAGVFFLIFILTVITVCVSWQGYSNRRRTYHPGDHTGPKQSSQGLTGVQYASLRFAGGRREAVSLF</sequence>
<dbReference type="PANTHER" id="PTHR19971">
    <property type="entry name" value="SIGNAL-REGULATORY PROTEIN BETA"/>
    <property type="match status" value="1"/>
</dbReference>
<keyword evidence="2" id="KW-0325">Glycoprotein</keyword>
<accession>A0A9D3PYD7</accession>
<dbReference type="InterPro" id="IPR051755">
    <property type="entry name" value="Ig-like_CS_Receptor"/>
</dbReference>
<dbReference type="InterPro" id="IPR036179">
    <property type="entry name" value="Ig-like_dom_sf"/>
</dbReference>
<evidence type="ECO:0000313" key="5">
    <source>
        <dbReference type="EMBL" id="KAG7469508.1"/>
    </source>
</evidence>
<feature type="domain" description="Ig-like" evidence="4">
    <location>
        <begin position="133"/>
        <end position="229"/>
    </location>
</feature>
<protein>
    <recommendedName>
        <fullName evidence="4">Ig-like domain-containing protein</fullName>
    </recommendedName>
</protein>
<comment type="caution">
    <text evidence="5">The sequence shown here is derived from an EMBL/GenBank/DDBJ whole genome shotgun (WGS) entry which is preliminary data.</text>
</comment>
<feature type="transmembrane region" description="Helical" evidence="3">
    <location>
        <begin position="240"/>
        <end position="263"/>
    </location>
</feature>
<evidence type="ECO:0000313" key="6">
    <source>
        <dbReference type="Proteomes" id="UP001046870"/>
    </source>
</evidence>
<evidence type="ECO:0000256" key="1">
    <source>
        <dbReference type="ARBA" id="ARBA00023157"/>
    </source>
</evidence>
<proteinExistence type="predicted"/>
<feature type="domain" description="Ig-like" evidence="4">
    <location>
        <begin position="7"/>
        <end position="130"/>
    </location>
</feature>
<keyword evidence="3" id="KW-0812">Transmembrane</keyword>
<dbReference type="EMBL" id="JAFDVH010000010">
    <property type="protein sequence ID" value="KAG7469508.1"/>
    <property type="molecule type" value="Genomic_DNA"/>
</dbReference>
<dbReference type="InterPro" id="IPR013106">
    <property type="entry name" value="Ig_V-set"/>
</dbReference>
<gene>
    <name evidence="5" type="ORF">MATL_G00129690</name>
</gene>
<keyword evidence="3" id="KW-1133">Transmembrane helix</keyword>
<dbReference type="InterPro" id="IPR007110">
    <property type="entry name" value="Ig-like_dom"/>
</dbReference>
<dbReference type="InterPro" id="IPR013783">
    <property type="entry name" value="Ig-like_fold"/>
</dbReference>
<dbReference type="OrthoDB" id="6103117at2759"/>
<dbReference type="SMART" id="SM00409">
    <property type="entry name" value="IG"/>
    <property type="match status" value="1"/>
</dbReference>
<keyword evidence="3" id="KW-0472">Membrane</keyword>
<name>A0A9D3PYD7_MEGAT</name>
<evidence type="ECO:0000256" key="2">
    <source>
        <dbReference type="ARBA" id="ARBA00023180"/>
    </source>
</evidence>
<keyword evidence="6" id="KW-1185">Reference proteome</keyword>
<dbReference type="InterPro" id="IPR003599">
    <property type="entry name" value="Ig_sub"/>
</dbReference>
<dbReference type="Proteomes" id="UP001046870">
    <property type="component" value="Chromosome 10"/>
</dbReference>
<dbReference type="Gene3D" id="2.60.40.10">
    <property type="entry name" value="Immunoglobulins"/>
    <property type="match status" value="2"/>
</dbReference>
<reference evidence="5" key="1">
    <citation type="submission" date="2021-01" db="EMBL/GenBank/DDBJ databases">
        <authorList>
            <person name="Zahm M."/>
            <person name="Roques C."/>
            <person name="Cabau C."/>
            <person name="Klopp C."/>
            <person name="Donnadieu C."/>
            <person name="Jouanno E."/>
            <person name="Lampietro C."/>
            <person name="Louis A."/>
            <person name="Herpin A."/>
            <person name="Echchiki A."/>
            <person name="Berthelot C."/>
            <person name="Parey E."/>
            <person name="Roest-Crollius H."/>
            <person name="Braasch I."/>
            <person name="Postlethwait J."/>
            <person name="Bobe J."/>
            <person name="Montfort J."/>
            <person name="Bouchez O."/>
            <person name="Begum T."/>
            <person name="Mejri S."/>
            <person name="Adams A."/>
            <person name="Chen W.-J."/>
            <person name="Guiguen Y."/>
        </authorList>
    </citation>
    <scope>NUCLEOTIDE SEQUENCE</scope>
    <source>
        <strain evidence="5">YG-15Mar2019-1</strain>
        <tissue evidence="5">Brain</tissue>
    </source>
</reference>
<dbReference type="Pfam" id="PF07686">
    <property type="entry name" value="V-set"/>
    <property type="match status" value="1"/>
</dbReference>
<dbReference type="AlphaFoldDB" id="A0A9D3PYD7"/>